<gene>
    <name evidence="20" type="ORF">BJ508DRAFT_413380</name>
</gene>
<evidence type="ECO:0000256" key="6">
    <source>
        <dbReference type="ARBA" id="ARBA00022694"/>
    </source>
</evidence>
<evidence type="ECO:0000256" key="1">
    <source>
        <dbReference type="ARBA" id="ARBA00002939"/>
    </source>
</evidence>
<protein>
    <recommendedName>
        <fullName evidence="4 14">tRNA(His) guanylyltransferase</fullName>
        <ecNumber evidence="3 14">2.7.7.79</ecNumber>
    </recommendedName>
    <alternativeName>
        <fullName evidence="12 14">tRNA-histidine guanylyltransferase</fullName>
    </alternativeName>
</protein>
<keyword evidence="5 14" id="KW-0808">Transferase</keyword>
<evidence type="ECO:0000256" key="9">
    <source>
        <dbReference type="ARBA" id="ARBA00022741"/>
    </source>
</evidence>
<dbReference type="GO" id="GO:0000287">
    <property type="term" value="F:magnesium ion binding"/>
    <property type="evidence" value="ECO:0007669"/>
    <property type="project" value="UniProtKB-UniRule"/>
</dbReference>
<feature type="binding site" evidence="15">
    <location>
        <begin position="29"/>
        <end position="34"/>
    </location>
    <ligand>
        <name>GTP</name>
        <dbReference type="ChEBI" id="CHEBI:37565"/>
    </ligand>
</feature>
<feature type="binding site" evidence="16">
    <location>
        <position position="29"/>
    </location>
    <ligand>
        <name>Mg(2+)</name>
        <dbReference type="ChEBI" id="CHEBI:18420"/>
        <label>1</label>
        <note>catalytic</note>
    </ligand>
</feature>
<keyword evidence="7 14" id="KW-0548">Nucleotidyltransferase</keyword>
<dbReference type="PIRSF" id="PIRSF028980">
    <property type="entry name" value="tRNAHis_guanylyltransferase"/>
    <property type="match status" value="1"/>
</dbReference>
<evidence type="ECO:0000256" key="16">
    <source>
        <dbReference type="PIRSR" id="PIRSR028980-2"/>
    </source>
</evidence>
<evidence type="ECO:0000256" key="15">
    <source>
        <dbReference type="PIRSR" id="PIRSR028980-1"/>
    </source>
</evidence>
<comment type="function">
    <text evidence="1 14">Adds a GMP to the 5'-end of tRNA(His) after transcription and RNase P cleavage.</text>
</comment>
<evidence type="ECO:0000256" key="13">
    <source>
        <dbReference type="ARBA" id="ARBA00047281"/>
    </source>
</evidence>
<keyword evidence="17" id="KW-0472">Membrane</keyword>
<comment type="catalytic activity">
    <reaction evidence="13 14">
        <text>a 5'-end ribonucleotide-tRNA(His) + GTP + ATP + H2O = a 5'-end phospho-guanosine-ribonucleotide-tRNA(His) + AMP + 2 diphosphate + H(+)</text>
        <dbReference type="Rhea" id="RHEA:54564"/>
        <dbReference type="Rhea" id="RHEA-COMP:14193"/>
        <dbReference type="Rhea" id="RHEA-COMP:14917"/>
        <dbReference type="ChEBI" id="CHEBI:15377"/>
        <dbReference type="ChEBI" id="CHEBI:15378"/>
        <dbReference type="ChEBI" id="CHEBI:30616"/>
        <dbReference type="ChEBI" id="CHEBI:33019"/>
        <dbReference type="ChEBI" id="CHEBI:37565"/>
        <dbReference type="ChEBI" id="CHEBI:138282"/>
        <dbReference type="ChEBI" id="CHEBI:141847"/>
        <dbReference type="ChEBI" id="CHEBI:456215"/>
        <dbReference type="EC" id="2.7.7.79"/>
    </reaction>
</comment>
<proteinExistence type="inferred from homology"/>
<dbReference type="Proteomes" id="UP000275078">
    <property type="component" value="Unassembled WGS sequence"/>
</dbReference>
<dbReference type="Gene3D" id="3.30.70.3000">
    <property type="match status" value="1"/>
</dbReference>
<keyword evidence="6 14" id="KW-0819">tRNA processing</keyword>
<dbReference type="FunFam" id="3.30.70.3000:FF:000001">
    <property type="entry name" value="tRNA(His) guanylyltransferase"/>
    <property type="match status" value="1"/>
</dbReference>
<evidence type="ECO:0000256" key="10">
    <source>
        <dbReference type="ARBA" id="ARBA00022842"/>
    </source>
</evidence>
<feature type="binding site" evidence="16">
    <location>
        <position position="29"/>
    </location>
    <ligand>
        <name>Mg(2+)</name>
        <dbReference type="ChEBI" id="CHEBI:18420"/>
        <label>2</label>
        <note>catalytic</note>
    </ligand>
</feature>
<feature type="domain" description="tRNAHis guanylyltransferase catalytic" evidence="18">
    <location>
        <begin position="6"/>
        <end position="136"/>
    </location>
</feature>
<evidence type="ECO:0000256" key="8">
    <source>
        <dbReference type="ARBA" id="ARBA00022723"/>
    </source>
</evidence>
<evidence type="ECO:0000259" key="18">
    <source>
        <dbReference type="Pfam" id="PF04446"/>
    </source>
</evidence>
<evidence type="ECO:0000256" key="14">
    <source>
        <dbReference type="PIRNR" id="PIRNR028980"/>
    </source>
</evidence>
<dbReference type="Pfam" id="PF14413">
    <property type="entry name" value="Thg1C"/>
    <property type="match status" value="1"/>
</dbReference>
<name>A0A3N4IDU3_ASCIM</name>
<organism evidence="20 21">
    <name type="scientific">Ascobolus immersus RN42</name>
    <dbReference type="NCBI Taxonomy" id="1160509"/>
    <lineage>
        <taxon>Eukaryota</taxon>
        <taxon>Fungi</taxon>
        <taxon>Dikarya</taxon>
        <taxon>Ascomycota</taxon>
        <taxon>Pezizomycotina</taxon>
        <taxon>Pezizomycetes</taxon>
        <taxon>Pezizales</taxon>
        <taxon>Ascobolaceae</taxon>
        <taxon>Ascobolus</taxon>
    </lineage>
</organism>
<dbReference type="AlphaFoldDB" id="A0A3N4IDU3"/>
<keyword evidence="21" id="KW-1185">Reference proteome</keyword>
<dbReference type="PANTHER" id="PTHR12729">
    <property type="entry name" value="TRNA(HIS) GUANYLYLTRANSFERASE-RELATED"/>
    <property type="match status" value="1"/>
</dbReference>
<evidence type="ECO:0000256" key="17">
    <source>
        <dbReference type="SAM" id="Phobius"/>
    </source>
</evidence>
<dbReference type="PANTHER" id="PTHR12729:SF6">
    <property type="entry name" value="TRNA(HIS) GUANYLYLTRANSFERASE-RELATED"/>
    <property type="match status" value="1"/>
</dbReference>
<dbReference type="EMBL" id="ML119663">
    <property type="protein sequence ID" value="RPA83726.1"/>
    <property type="molecule type" value="Genomic_DNA"/>
</dbReference>
<evidence type="ECO:0000256" key="2">
    <source>
        <dbReference type="ARBA" id="ARBA00010113"/>
    </source>
</evidence>
<keyword evidence="9 14" id="KW-0547">Nucleotide-binding</keyword>
<feature type="domain" description="Thg1 C-terminal" evidence="19">
    <location>
        <begin position="140"/>
        <end position="269"/>
    </location>
</feature>
<comment type="cofactor">
    <cofactor evidence="16">
        <name>Mg(2+)</name>
        <dbReference type="ChEBI" id="CHEBI:18420"/>
    </cofactor>
    <text evidence="16">Binds 2 magnesium ions per subunit.</text>
</comment>
<keyword evidence="17" id="KW-1133">Transmembrane helix</keyword>
<dbReference type="EC" id="2.7.7.79" evidence="3 14"/>
<comment type="similarity">
    <text evidence="2 14">Belongs to the tRNA(His) guanylyltransferase family.</text>
</comment>
<evidence type="ECO:0000256" key="4">
    <source>
        <dbReference type="ARBA" id="ARBA00015443"/>
    </source>
</evidence>
<dbReference type="OrthoDB" id="62560at2759"/>
<keyword evidence="8 14" id="KW-0479">Metal-binding</keyword>
<feature type="binding site" evidence="16">
    <location>
        <position position="76"/>
    </location>
    <ligand>
        <name>Mg(2+)</name>
        <dbReference type="ChEBI" id="CHEBI:18420"/>
        <label>1</label>
        <note>catalytic</note>
    </ligand>
</feature>
<accession>A0A3N4IDU3</accession>
<dbReference type="Pfam" id="PF04446">
    <property type="entry name" value="Thg1"/>
    <property type="match status" value="1"/>
</dbReference>
<dbReference type="InterPro" id="IPR024956">
    <property type="entry name" value="tRNAHis_GuaTrfase_cat"/>
</dbReference>
<feature type="transmembrane region" description="Helical" evidence="17">
    <location>
        <begin position="93"/>
        <end position="112"/>
    </location>
</feature>
<feature type="binding site" evidence="16">
    <location>
        <position position="76"/>
    </location>
    <ligand>
        <name>Mg(2+)</name>
        <dbReference type="ChEBI" id="CHEBI:18420"/>
        <label>2</label>
        <note>catalytic</note>
    </ligand>
</feature>
<reference evidence="20 21" key="1">
    <citation type="journal article" date="2018" name="Nat. Ecol. Evol.">
        <title>Pezizomycetes genomes reveal the molecular basis of ectomycorrhizal truffle lifestyle.</title>
        <authorList>
            <person name="Murat C."/>
            <person name="Payen T."/>
            <person name="Noel B."/>
            <person name="Kuo A."/>
            <person name="Morin E."/>
            <person name="Chen J."/>
            <person name="Kohler A."/>
            <person name="Krizsan K."/>
            <person name="Balestrini R."/>
            <person name="Da Silva C."/>
            <person name="Montanini B."/>
            <person name="Hainaut M."/>
            <person name="Levati E."/>
            <person name="Barry K.W."/>
            <person name="Belfiori B."/>
            <person name="Cichocki N."/>
            <person name="Clum A."/>
            <person name="Dockter R.B."/>
            <person name="Fauchery L."/>
            <person name="Guy J."/>
            <person name="Iotti M."/>
            <person name="Le Tacon F."/>
            <person name="Lindquist E.A."/>
            <person name="Lipzen A."/>
            <person name="Malagnac F."/>
            <person name="Mello A."/>
            <person name="Molinier V."/>
            <person name="Miyauchi S."/>
            <person name="Poulain J."/>
            <person name="Riccioni C."/>
            <person name="Rubini A."/>
            <person name="Sitrit Y."/>
            <person name="Splivallo R."/>
            <person name="Traeger S."/>
            <person name="Wang M."/>
            <person name="Zifcakova L."/>
            <person name="Wipf D."/>
            <person name="Zambonelli A."/>
            <person name="Paolocci F."/>
            <person name="Nowrousian M."/>
            <person name="Ottonello S."/>
            <person name="Baldrian P."/>
            <person name="Spatafora J.W."/>
            <person name="Henrissat B."/>
            <person name="Nagy L.G."/>
            <person name="Aury J.M."/>
            <person name="Wincker P."/>
            <person name="Grigoriev I.V."/>
            <person name="Bonfante P."/>
            <person name="Martin F.M."/>
        </authorList>
    </citation>
    <scope>NUCLEOTIDE SEQUENCE [LARGE SCALE GENOMIC DNA]</scope>
    <source>
        <strain evidence="20 21">RN42</strain>
    </source>
</reference>
<dbReference type="GO" id="GO:0005525">
    <property type="term" value="F:GTP binding"/>
    <property type="evidence" value="ECO:0007669"/>
    <property type="project" value="UniProtKB-UniRule"/>
</dbReference>
<keyword evidence="17" id="KW-0812">Transmembrane</keyword>
<keyword evidence="10 14" id="KW-0460">Magnesium</keyword>
<evidence type="ECO:0000259" key="19">
    <source>
        <dbReference type="Pfam" id="PF14413"/>
    </source>
</evidence>
<feature type="binding site" evidence="16">
    <location>
        <position position="30"/>
    </location>
    <ligand>
        <name>Mg(2+)</name>
        <dbReference type="ChEBI" id="CHEBI:18420"/>
        <label>1</label>
        <note>catalytic</note>
    </ligand>
</feature>
<dbReference type="STRING" id="1160509.A0A3N4IDU3"/>
<evidence type="ECO:0000313" key="21">
    <source>
        <dbReference type="Proteomes" id="UP000275078"/>
    </source>
</evidence>
<keyword evidence="11 14" id="KW-0342">GTP-binding</keyword>
<evidence type="ECO:0000256" key="11">
    <source>
        <dbReference type="ARBA" id="ARBA00023134"/>
    </source>
</evidence>
<evidence type="ECO:0000256" key="7">
    <source>
        <dbReference type="ARBA" id="ARBA00022695"/>
    </source>
</evidence>
<dbReference type="InterPro" id="IPR007537">
    <property type="entry name" value="tRNAHis_GuaTrfase_Thg1"/>
</dbReference>
<dbReference type="InterPro" id="IPR025845">
    <property type="entry name" value="Thg1_C_dom"/>
</dbReference>
<evidence type="ECO:0000256" key="3">
    <source>
        <dbReference type="ARBA" id="ARBA00012511"/>
    </source>
</evidence>
<dbReference type="InterPro" id="IPR038469">
    <property type="entry name" value="tRNAHis_GuaTrfase_Thg1_sf"/>
</dbReference>
<feature type="binding site" evidence="15">
    <location>
        <begin position="75"/>
        <end position="76"/>
    </location>
    <ligand>
        <name>GTP</name>
        <dbReference type="ChEBI" id="CHEBI:37565"/>
    </ligand>
</feature>
<dbReference type="GO" id="GO:0008193">
    <property type="term" value="F:tRNA guanylyltransferase activity"/>
    <property type="evidence" value="ECO:0007669"/>
    <property type="project" value="UniProtKB-UniRule"/>
</dbReference>
<sequence>MANSRYEYVRNRELPDPLLPNAYFVVRIDGRGFHKFSKHYDFAKPNDLNALNLLNAAATAVMRQLPDIVLGYGVSDEYSFLFRRRTELFDRRASKIVTTVVSTFTAAYTFLWPQYFPDRPLVAEMLPTFDGRAVVYCTKKEIRDYFSWRQVDCHINNLYNTTFHALMDKGGMSNTDAEARLSGTVAADKNEILFSQFGINYNNEPEIFKKGNVAFRDLKKLVEGEEQPENLKLEDMNLDKEFSSKNAKAKARRRIQKAEIVVQHVDIIQDYFWNERAPWILADE</sequence>
<evidence type="ECO:0000256" key="5">
    <source>
        <dbReference type="ARBA" id="ARBA00022679"/>
    </source>
</evidence>
<evidence type="ECO:0000256" key="12">
    <source>
        <dbReference type="ARBA" id="ARBA00032480"/>
    </source>
</evidence>
<dbReference type="GO" id="GO:0006400">
    <property type="term" value="P:tRNA modification"/>
    <property type="evidence" value="ECO:0007669"/>
    <property type="project" value="UniProtKB-UniRule"/>
</dbReference>
<evidence type="ECO:0000313" key="20">
    <source>
        <dbReference type="EMBL" id="RPA83726.1"/>
    </source>
</evidence>